<keyword evidence="6" id="KW-0472">Membrane</keyword>
<evidence type="ECO:0000256" key="4">
    <source>
        <dbReference type="ARBA" id="ARBA00022884"/>
    </source>
</evidence>
<dbReference type="GO" id="GO:0070181">
    <property type="term" value="F:small ribosomal subunit rRNA binding"/>
    <property type="evidence" value="ECO:0007669"/>
    <property type="project" value="UniProtKB-UniRule"/>
</dbReference>
<evidence type="ECO:0000259" key="9">
    <source>
        <dbReference type="PROSITE" id="PS50823"/>
    </source>
</evidence>
<dbReference type="GO" id="GO:0005886">
    <property type="term" value="C:plasma membrane"/>
    <property type="evidence" value="ECO:0007669"/>
    <property type="project" value="UniProtKB-SubCell"/>
</dbReference>
<dbReference type="Pfam" id="PF07650">
    <property type="entry name" value="KH_2"/>
    <property type="match status" value="1"/>
</dbReference>
<evidence type="ECO:0000256" key="3">
    <source>
        <dbReference type="ARBA" id="ARBA00022741"/>
    </source>
</evidence>
<dbReference type="GO" id="GO:0043024">
    <property type="term" value="F:ribosomal small subunit binding"/>
    <property type="evidence" value="ECO:0007669"/>
    <property type="project" value="TreeGrafter"/>
</dbReference>
<keyword evidence="3 6" id="KW-0547">Nucleotide-binding</keyword>
<dbReference type="CDD" id="cd04163">
    <property type="entry name" value="Era"/>
    <property type="match status" value="1"/>
</dbReference>
<feature type="binding site" evidence="6">
    <location>
        <begin position="74"/>
        <end position="78"/>
    </location>
    <ligand>
        <name>GTP</name>
        <dbReference type="ChEBI" id="CHEBI:37565"/>
    </ligand>
</feature>
<dbReference type="Proteomes" id="UP000033731">
    <property type="component" value="Unassembled WGS sequence"/>
</dbReference>
<evidence type="ECO:0000256" key="5">
    <source>
        <dbReference type="ARBA" id="ARBA00023134"/>
    </source>
</evidence>
<evidence type="ECO:0000259" key="10">
    <source>
        <dbReference type="PROSITE" id="PS51713"/>
    </source>
</evidence>
<dbReference type="GO" id="GO:0000028">
    <property type="term" value="P:ribosomal small subunit assembly"/>
    <property type="evidence" value="ECO:0007669"/>
    <property type="project" value="TreeGrafter"/>
</dbReference>
<dbReference type="SUPFAM" id="SSF52540">
    <property type="entry name" value="P-loop containing nucleoside triphosphate hydrolases"/>
    <property type="match status" value="1"/>
</dbReference>
<dbReference type="NCBIfam" id="NF000908">
    <property type="entry name" value="PRK00089.1"/>
    <property type="match status" value="1"/>
</dbReference>
<dbReference type="CDD" id="cd22534">
    <property type="entry name" value="KH-II_Era"/>
    <property type="match status" value="1"/>
</dbReference>
<keyword evidence="6" id="KW-0699">rRNA-binding</keyword>
<comment type="subunit">
    <text evidence="6">Monomer.</text>
</comment>
<accession>A0A0F4VM55</accession>
<protein>
    <recommendedName>
        <fullName evidence="2 6">GTPase Era</fullName>
    </recommendedName>
</protein>
<name>A0A0F4VM55_9HYPH</name>
<dbReference type="NCBIfam" id="TIGR00231">
    <property type="entry name" value="small_GTP"/>
    <property type="match status" value="1"/>
</dbReference>
<keyword evidence="4 6" id="KW-0694">RNA-binding</keyword>
<dbReference type="InterPro" id="IPR015946">
    <property type="entry name" value="KH_dom-like_a/b"/>
</dbReference>
<proteinExistence type="inferred from homology"/>
<evidence type="ECO:0000256" key="6">
    <source>
        <dbReference type="HAMAP-Rule" id="MF_00367"/>
    </source>
</evidence>
<keyword evidence="12" id="KW-1185">Reference proteome</keyword>
<dbReference type="InterPro" id="IPR005662">
    <property type="entry name" value="GTPase_Era-like"/>
</dbReference>
<dbReference type="GO" id="GO:0005525">
    <property type="term" value="F:GTP binding"/>
    <property type="evidence" value="ECO:0007669"/>
    <property type="project" value="UniProtKB-UniRule"/>
</dbReference>
<dbReference type="NCBIfam" id="TIGR00436">
    <property type="entry name" value="era"/>
    <property type="match status" value="1"/>
</dbReference>
<keyword evidence="6" id="KW-0963">Cytoplasm</keyword>
<dbReference type="EMBL" id="JMTK01000001">
    <property type="protein sequence ID" value="KJZ82474.1"/>
    <property type="molecule type" value="Genomic_DNA"/>
</dbReference>
<feature type="binding site" evidence="6">
    <location>
        <begin position="27"/>
        <end position="34"/>
    </location>
    <ligand>
        <name>GTP</name>
        <dbReference type="ChEBI" id="CHEBI:37565"/>
    </ligand>
</feature>
<dbReference type="InterPro" id="IPR006073">
    <property type="entry name" value="GTP-bd"/>
</dbReference>
<dbReference type="Gene3D" id="3.40.50.300">
    <property type="entry name" value="P-loop containing nucleotide triphosphate hydrolases"/>
    <property type="match status" value="1"/>
</dbReference>
<dbReference type="GO" id="GO:0003924">
    <property type="term" value="F:GTPase activity"/>
    <property type="evidence" value="ECO:0007669"/>
    <property type="project" value="UniProtKB-UniRule"/>
</dbReference>
<dbReference type="InterPro" id="IPR005225">
    <property type="entry name" value="Small_GTP-bd"/>
</dbReference>
<reference evidence="11 12" key="1">
    <citation type="journal article" date="2015" name="Phytopathology">
        <title>Genomes of Candidatus Liberibacter solanacearum haplotype A from New Zealand and the USA suggest significant genome plasticity in the species.</title>
        <authorList>
            <person name="Thompson S.M."/>
            <person name="Johnson C.P."/>
            <person name="Lu A.Y."/>
            <person name="Frampton R.A."/>
            <person name="Sullivan K.L."/>
            <person name="Fiers M.W."/>
            <person name="Crowhurst R.N."/>
            <person name="Pitman A.R."/>
            <person name="Scott I."/>
            <person name="Gudmestad N.C."/>
            <person name="Smith G.R."/>
        </authorList>
    </citation>
    <scope>NUCLEOTIDE SEQUENCE [LARGE SCALE GENOMIC DNA]</scope>
    <source>
        <strain evidence="11 12">LsoNZ1</strain>
    </source>
</reference>
<dbReference type="SUPFAM" id="SSF54814">
    <property type="entry name" value="Prokaryotic type KH domain (KH-domain type II)"/>
    <property type="match status" value="1"/>
</dbReference>
<organism evidence="11 12">
    <name type="scientific">Candidatus Liberibacter solanacearum</name>
    <dbReference type="NCBI Taxonomy" id="556287"/>
    <lineage>
        <taxon>Bacteria</taxon>
        <taxon>Pseudomonadati</taxon>
        <taxon>Pseudomonadota</taxon>
        <taxon>Alphaproteobacteria</taxon>
        <taxon>Hyphomicrobiales</taxon>
        <taxon>Rhizobiaceae</taxon>
        <taxon>Liberibacter</taxon>
    </lineage>
</organism>
<dbReference type="GO" id="GO:0005829">
    <property type="term" value="C:cytosol"/>
    <property type="evidence" value="ECO:0007669"/>
    <property type="project" value="TreeGrafter"/>
</dbReference>
<keyword evidence="5 6" id="KW-0342">GTP-binding</keyword>
<dbReference type="RefSeq" id="WP_045960348.1">
    <property type="nucleotide sequence ID" value="NZ_JMTK01000001.1"/>
</dbReference>
<dbReference type="PROSITE" id="PS50823">
    <property type="entry name" value="KH_TYPE_2"/>
    <property type="match status" value="1"/>
</dbReference>
<dbReference type="InterPro" id="IPR027417">
    <property type="entry name" value="P-loop_NTPase"/>
</dbReference>
<keyword evidence="6" id="KW-0690">Ribosome biogenesis</keyword>
<evidence type="ECO:0000256" key="7">
    <source>
        <dbReference type="PROSITE-ProRule" id="PRU01050"/>
    </source>
</evidence>
<comment type="subcellular location">
    <subcellularLocation>
        <location evidence="6">Cytoplasm</location>
    </subcellularLocation>
    <subcellularLocation>
        <location evidence="6">Cell membrane</location>
        <topology evidence="6">Peripheral membrane protein</topology>
    </subcellularLocation>
</comment>
<dbReference type="AlphaFoldDB" id="A0A0F4VM55"/>
<dbReference type="InterPro" id="IPR030388">
    <property type="entry name" value="G_ERA_dom"/>
</dbReference>
<dbReference type="InterPro" id="IPR004044">
    <property type="entry name" value="KH_dom_type_2"/>
</dbReference>
<dbReference type="Gene3D" id="3.30.300.20">
    <property type="match status" value="1"/>
</dbReference>
<evidence type="ECO:0000313" key="11">
    <source>
        <dbReference type="EMBL" id="KJZ82474.1"/>
    </source>
</evidence>
<dbReference type="PANTHER" id="PTHR42698">
    <property type="entry name" value="GTPASE ERA"/>
    <property type="match status" value="1"/>
</dbReference>
<feature type="domain" description="KH type-2" evidence="9">
    <location>
        <begin position="217"/>
        <end position="294"/>
    </location>
</feature>
<feature type="region of interest" description="G5" evidence="7">
    <location>
        <begin position="165"/>
        <end position="167"/>
    </location>
</feature>
<feature type="region of interest" description="G1" evidence="7">
    <location>
        <begin position="27"/>
        <end position="34"/>
    </location>
</feature>
<feature type="domain" description="Era-type G" evidence="10">
    <location>
        <begin position="19"/>
        <end position="186"/>
    </location>
</feature>
<feature type="binding site" evidence="6">
    <location>
        <begin position="136"/>
        <end position="139"/>
    </location>
    <ligand>
        <name>GTP</name>
        <dbReference type="ChEBI" id="CHEBI:37565"/>
    </ligand>
</feature>
<dbReference type="PATRIC" id="fig|556287.8.peg.79"/>
<evidence type="ECO:0000313" key="12">
    <source>
        <dbReference type="Proteomes" id="UP000033731"/>
    </source>
</evidence>
<feature type="region of interest" description="G2" evidence="7">
    <location>
        <begin position="53"/>
        <end position="57"/>
    </location>
</feature>
<evidence type="ECO:0000256" key="8">
    <source>
        <dbReference type="RuleBase" id="RU003761"/>
    </source>
</evidence>
<gene>
    <name evidence="6" type="primary">era</name>
    <name evidence="11" type="ORF">DJ66_0081</name>
</gene>
<comment type="function">
    <text evidence="6">An essential GTPase that binds both GDP and GTP, with rapid nucleotide exchange. Plays a role in 16S rRNA processing and 30S ribosomal subunit biogenesis and possibly also in cell cycle regulation and energy metabolism.</text>
</comment>
<sequence>MSDIVFSNEHNDLVECKTRSGCVALVGATNAGKSTLVNQFVGAKVSIVTHKVQTTRSIVRGIVSEKDVQVVFLDTPGIFKAKDSYHKMMIRLSWSTVKHADIVFLVIDSNRGLQPDVHDILKEIGKRSGRLVLILNKIDCVKPERLLEQAEIINKLVCVEKTFMVSALKGHGCHDVLNYLYSTLPVGPWIYSPDQVSDLPMFHFAAEITREKLFLHLHQEIPYSSHVKTEKWEERKDGSLLIRQVIYIERSNQKKIILGKNGQNIKMISLEARREIAEILEQVVHLVIFVKVQKKWGNDPKYLSQIGMEL</sequence>
<dbReference type="Pfam" id="PF01926">
    <property type="entry name" value="MMR_HSR1"/>
    <property type="match status" value="1"/>
</dbReference>
<dbReference type="PROSITE" id="PS51713">
    <property type="entry name" value="G_ERA"/>
    <property type="match status" value="1"/>
</dbReference>
<comment type="caution">
    <text evidence="11">The sequence shown here is derived from an EMBL/GenBank/DDBJ whole genome shotgun (WGS) entry which is preliminary data.</text>
</comment>
<dbReference type="PANTHER" id="PTHR42698:SF1">
    <property type="entry name" value="GTPASE ERA, MITOCHONDRIAL"/>
    <property type="match status" value="1"/>
</dbReference>
<dbReference type="InterPro" id="IPR009019">
    <property type="entry name" value="KH_sf_prok-type"/>
</dbReference>
<dbReference type="HAMAP" id="MF_00367">
    <property type="entry name" value="GTPase_Era"/>
    <property type="match status" value="1"/>
</dbReference>
<keyword evidence="6" id="KW-1003">Cell membrane</keyword>
<feature type="region of interest" description="G3" evidence="7">
    <location>
        <begin position="74"/>
        <end position="77"/>
    </location>
</feature>
<feature type="region of interest" description="G4" evidence="7">
    <location>
        <begin position="136"/>
        <end position="139"/>
    </location>
</feature>
<comment type="similarity">
    <text evidence="1 6 7 8">Belongs to the TRAFAC class TrmE-Era-EngA-EngB-Septin-like GTPase superfamily. Era GTPase family.</text>
</comment>
<evidence type="ECO:0000256" key="2">
    <source>
        <dbReference type="ARBA" id="ARBA00020484"/>
    </source>
</evidence>
<evidence type="ECO:0000256" key="1">
    <source>
        <dbReference type="ARBA" id="ARBA00007921"/>
    </source>
</evidence>